<dbReference type="EMBL" id="LUGH01001056">
    <property type="protein sequence ID" value="OBZ81788.1"/>
    <property type="molecule type" value="Genomic_DNA"/>
</dbReference>
<dbReference type="InParanoid" id="A0A1C7MYF0"/>
<organism evidence="1 2">
    <name type="scientific">Choanephora cucurbitarum</name>
    <dbReference type="NCBI Taxonomy" id="101091"/>
    <lineage>
        <taxon>Eukaryota</taxon>
        <taxon>Fungi</taxon>
        <taxon>Fungi incertae sedis</taxon>
        <taxon>Mucoromycota</taxon>
        <taxon>Mucoromycotina</taxon>
        <taxon>Mucoromycetes</taxon>
        <taxon>Mucorales</taxon>
        <taxon>Mucorineae</taxon>
        <taxon>Choanephoraceae</taxon>
        <taxon>Choanephoroideae</taxon>
        <taxon>Choanephora</taxon>
    </lineage>
</organism>
<reference evidence="1 2" key="1">
    <citation type="submission" date="2016-03" db="EMBL/GenBank/DDBJ databases">
        <title>Choanephora cucurbitarum.</title>
        <authorList>
            <person name="Min B."/>
            <person name="Park H."/>
            <person name="Park J.-H."/>
            <person name="Shin H.-D."/>
            <person name="Choi I.-G."/>
        </authorList>
    </citation>
    <scope>NUCLEOTIDE SEQUENCE [LARGE SCALE GENOMIC DNA]</scope>
    <source>
        <strain evidence="1 2">KUS-F28377</strain>
    </source>
</reference>
<dbReference type="Proteomes" id="UP000093000">
    <property type="component" value="Unassembled WGS sequence"/>
</dbReference>
<comment type="caution">
    <text evidence="1">The sequence shown here is derived from an EMBL/GenBank/DDBJ whole genome shotgun (WGS) entry which is preliminary data.</text>
</comment>
<gene>
    <name evidence="1" type="ORF">A0J61_10165</name>
</gene>
<sequence length="70" mass="7994">MNPFYHTLIPAYSLDKGIHDYLQRFDEARHKSYCSNKSSAQVMSAFAANNMQIGGISNQAASFRWKARNH</sequence>
<evidence type="ECO:0000313" key="2">
    <source>
        <dbReference type="Proteomes" id="UP000093000"/>
    </source>
</evidence>
<name>A0A1C7MYF0_9FUNG</name>
<protein>
    <submittedName>
        <fullName evidence="1">Uncharacterized protein</fullName>
    </submittedName>
</protein>
<keyword evidence="2" id="KW-1185">Reference proteome</keyword>
<proteinExistence type="predicted"/>
<evidence type="ECO:0000313" key="1">
    <source>
        <dbReference type="EMBL" id="OBZ81788.1"/>
    </source>
</evidence>
<dbReference type="AlphaFoldDB" id="A0A1C7MYF0"/>
<accession>A0A1C7MYF0</accession>